<sequence length="530" mass="60597">MKGFTALTISLIFTFSAYSADSFEDYKKSVMGQYKAYVDEIDRQFSDFLKQQWQEYKGQKPQKPYEDPKPVKQPVAKPETKPEPVKIVPKPAPAPVVVPVPKPEPVKEQPKPEPVKEQPKPEPVKEQPKPVTKPKEEPIAPKEPQPSFTGEIPEPKPFFVPADEGEVVDLAFYGLALKIPYDKRLKANVQKPLSSDNIAKWWETVAAADYKKSVAYMQSAAKKNDLGDWGYVMMVDRFTSKLRFDSTEQKMLAWFFLNKSGYSTKLGYTKSGETRIMMPMDTRLYGVSFYTFDNQRYYVVDTLEKKNTSSEPVYTYKGNYPDAVKSVSFMRMKQPKLSFARFDRDLSFEYNKEKYTVKAVANKYDISYYTAFPQTDLAVYTSAGVPMWVDKTVLPSLEKIVDGKSTDEAVNILLRFVQTAFNYKTDDQQFGKEKFFFAQEVIYYPYSDCEDRSVLFAYLVEKLLKRDVVMLNFPDHVATAVDLGDKSTGAVLTYKGKKYTVADPTYINATVGMVMPQYKNVSPEIEETGI</sequence>
<protein>
    <recommendedName>
        <fullName evidence="5">Transglutaminase superfamily protein</fullName>
    </recommendedName>
</protein>
<feature type="compositionally biased region" description="Pro residues" evidence="1">
    <location>
        <begin position="90"/>
        <end position="103"/>
    </location>
</feature>
<dbReference type="EMBL" id="SMGG01000004">
    <property type="protein sequence ID" value="TCK60531.1"/>
    <property type="molecule type" value="Genomic_DNA"/>
</dbReference>
<accession>A0A4V2PS35</accession>
<keyword evidence="4" id="KW-1185">Reference proteome</keyword>
<evidence type="ECO:0000313" key="3">
    <source>
        <dbReference type="EMBL" id="TCK60531.1"/>
    </source>
</evidence>
<evidence type="ECO:0000256" key="2">
    <source>
        <dbReference type="SAM" id="SignalP"/>
    </source>
</evidence>
<feature type="signal peptide" evidence="2">
    <location>
        <begin position="1"/>
        <end position="19"/>
    </location>
</feature>
<proteinExistence type="predicted"/>
<organism evidence="3 4">
    <name type="scientific">Seleniivibrio woodruffii</name>
    <dbReference type="NCBI Taxonomy" id="1078050"/>
    <lineage>
        <taxon>Bacteria</taxon>
        <taxon>Pseudomonadati</taxon>
        <taxon>Deferribacterota</taxon>
        <taxon>Deferribacteres</taxon>
        <taxon>Deferribacterales</taxon>
        <taxon>Geovibrionaceae</taxon>
        <taxon>Seleniivibrio</taxon>
    </lineage>
</organism>
<gene>
    <name evidence="3" type="ORF">C8D98_1407</name>
</gene>
<keyword evidence="2" id="KW-0732">Signal</keyword>
<evidence type="ECO:0008006" key="5">
    <source>
        <dbReference type="Google" id="ProtNLM"/>
    </source>
</evidence>
<name>A0A4V2PS35_9BACT</name>
<reference evidence="3 4" key="1">
    <citation type="submission" date="2019-03" db="EMBL/GenBank/DDBJ databases">
        <title>Genomic Encyclopedia of Type Strains, Phase IV (KMG-IV): sequencing the most valuable type-strain genomes for metagenomic binning, comparative biology and taxonomic classification.</title>
        <authorList>
            <person name="Goeker M."/>
        </authorList>
    </citation>
    <scope>NUCLEOTIDE SEQUENCE [LARGE SCALE GENOMIC DNA]</scope>
    <source>
        <strain evidence="3 4">DSM 24984</strain>
    </source>
</reference>
<comment type="caution">
    <text evidence="3">The sequence shown here is derived from an EMBL/GenBank/DDBJ whole genome shotgun (WGS) entry which is preliminary data.</text>
</comment>
<dbReference type="Proteomes" id="UP000294614">
    <property type="component" value="Unassembled WGS sequence"/>
</dbReference>
<dbReference type="RefSeq" id="WP_165871225.1">
    <property type="nucleotide sequence ID" value="NZ_SMGG01000004.1"/>
</dbReference>
<dbReference type="AlphaFoldDB" id="A0A4V2PS35"/>
<feature type="region of interest" description="Disordered" evidence="1">
    <location>
        <begin position="52"/>
        <end position="152"/>
    </location>
</feature>
<feature type="compositionally biased region" description="Basic and acidic residues" evidence="1">
    <location>
        <begin position="104"/>
        <end position="140"/>
    </location>
</feature>
<feature type="chain" id="PRO_5020460956" description="Transglutaminase superfamily protein" evidence="2">
    <location>
        <begin position="20"/>
        <end position="530"/>
    </location>
</feature>
<evidence type="ECO:0000256" key="1">
    <source>
        <dbReference type="SAM" id="MobiDB-lite"/>
    </source>
</evidence>
<evidence type="ECO:0000313" key="4">
    <source>
        <dbReference type="Proteomes" id="UP000294614"/>
    </source>
</evidence>